<evidence type="ECO:0000313" key="2">
    <source>
        <dbReference type="Proteomes" id="UP000199400"/>
    </source>
</evidence>
<dbReference type="EMBL" id="FOMX01000079">
    <property type="protein sequence ID" value="SFF44795.1"/>
    <property type="molecule type" value="Genomic_DNA"/>
</dbReference>
<name>A0A1I2IR49_9BACT</name>
<organism evidence="1 2">
    <name type="scientific">Nannocystis exedens</name>
    <dbReference type="NCBI Taxonomy" id="54"/>
    <lineage>
        <taxon>Bacteria</taxon>
        <taxon>Pseudomonadati</taxon>
        <taxon>Myxococcota</taxon>
        <taxon>Polyangia</taxon>
        <taxon>Nannocystales</taxon>
        <taxon>Nannocystaceae</taxon>
        <taxon>Nannocystis</taxon>
    </lineage>
</organism>
<evidence type="ECO:0000313" key="1">
    <source>
        <dbReference type="EMBL" id="SFF44795.1"/>
    </source>
</evidence>
<accession>A0A1I2IR49</accession>
<dbReference type="Proteomes" id="UP000199400">
    <property type="component" value="Unassembled WGS sequence"/>
</dbReference>
<keyword evidence="2" id="KW-1185">Reference proteome</keyword>
<dbReference type="AlphaFoldDB" id="A0A1I2IR49"/>
<protein>
    <submittedName>
        <fullName evidence="1">Uncharacterized protein</fullName>
    </submittedName>
</protein>
<gene>
    <name evidence="1" type="ORF">SAMN02745121_08920</name>
</gene>
<reference evidence="2" key="1">
    <citation type="submission" date="2016-10" db="EMBL/GenBank/DDBJ databases">
        <authorList>
            <person name="Varghese N."/>
            <person name="Submissions S."/>
        </authorList>
    </citation>
    <scope>NUCLEOTIDE SEQUENCE [LARGE SCALE GENOMIC DNA]</scope>
    <source>
        <strain evidence="2">ATCC 25963</strain>
    </source>
</reference>
<proteinExistence type="predicted"/>
<sequence length="82" mass="8735">MGASDTCTVCACLECYDEYTACRDDAGCQTIRDCIQEFGCRGIDCLGPCGDVIQRNGGPFGPAGTKAQALSTCLDRRCQDHC</sequence>